<evidence type="ECO:0000256" key="1">
    <source>
        <dbReference type="SAM" id="Phobius"/>
    </source>
</evidence>
<proteinExistence type="predicted"/>
<protein>
    <submittedName>
        <fullName evidence="2">Uncharacterized protein</fullName>
    </submittedName>
</protein>
<evidence type="ECO:0000313" key="3">
    <source>
        <dbReference type="Proteomes" id="UP000318296"/>
    </source>
</evidence>
<keyword evidence="1" id="KW-0472">Membrane</keyword>
<gene>
    <name evidence="2" type="ORF">CEN92_472</name>
</gene>
<organism evidence="2 3">
    <name type="scientific">Candidatus Berkelbacteria bacterium Licking1014_96</name>
    <dbReference type="NCBI Taxonomy" id="2017149"/>
    <lineage>
        <taxon>Bacteria</taxon>
        <taxon>Candidatus Berkelbacteria</taxon>
    </lineage>
</organism>
<keyword evidence="1" id="KW-0812">Transmembrane</keyword>
<comment type="caution">
    <text evidence="2">The sequence shown here is derived from an EMBL/GenBank/DDBJ whole genome shotgun (WGS) entry which is preliminary data.</text>
</comment>
<dbReference type="AlphaFoldDB" id="A0A554LBQ2"/>
<sequence>MNDKISPRLVGAVLVLIFITLNVWGYYLYQKGIFGAGADVIPSASPTSALENSDAVYMIPGI</sequence>
<name>A0A554LBQ2_9BACT</name>
<evidence type="ECO:0000313" key="2">
    <source>
        <dbReference type="EMBL" id="TSC90324.1"/>
    </source>
</evidence>
<dbReference type="EMBL" id="VMGH01000083">
    <property type="protein sequence ID" value="TSC90324.1"/>
    <property type="molecule type" value="Genomic_DNA"/>
</dbReference>
<dbReference type="Proteomes" id="UP000318296">
    <property type="component" value="Unassembled WGS sequence"/>
</dbReference>
<reference evidence="2 3" key="1">
    <citation type="submission" date="2017-07" db="EMBL/GenBank/DDBJ databases">
        <title>Mechanisms for carbon and nitrogen cycling indicate functional differentiation within the Candidate Phyla Radiation.</title>
        <authorList>
            <person name="Danczak R.E."/>
            <person name="Johnston M.D."/>
            <person name="Kenah C."/>
            <person name="Slattery M."/>
            <person name="Wrighton K.C."/>
            <person name="Wilkins M.J."/>
        </authorList>
    </citation>
    <scope>NUCLEOTIDE SEQUENCE [LARGE SCALE GENOMIC DNA]</scope>
    <source>
        <strain evidence="2">Licking1014_96</strain>
    </source>
</reference>
<accession>A0A554LBQ2</accession>
<keyword evidence="1" id="KW-1133">Transmembrane helix</keyword>
<feature type="transmembrane region" description="Helical" evidence="1">
    <location>
        <begin position="9"/>
        <end position="29"/>
    </location>
</feature>